<dbReference type="RefSeq" id="WP_306827975.1">
    <property type="nucleotide sequence ID" value="NZ_JAUSRA010000001.1"/>
</dbReference>
<organism evidence="2 3">
    <name type="scientific">Catenuloplanes nepalensis</name>
    <dbReference type="NCBI Taxonomy" id="587533"/>
    <lineage>
        <taxon>Bacteria</taxon>
        <taxon>Bacillati</taxon>
        <taxon>Actinomycetota</taxon>
        <taxon>Actinomycetes</taxon>
        <taxon>Micromonosporales</taxon>
        <taxon>Micromonosporaceae</taxon>
        <taxon>Catenuloplanes</taxon>
    </lineage>
</organism>
<evidence type="ECO:0000313" key="3">
    <source>
        <dbReference type="Proteomes" id="UP001240984"/>
    </source>
</evidence>
<comment type="caution">
    <text evidence="2">The sequence shown here is derived from an EMBL/GenBank/DDBJ whole genome shotgun (WGS) entry which is preliminary data.</text>
</comment>
<accession>A0ABT9MNP7</accession>
<feature type="chain" id="PRO_5045959635" evidence="1">
    <location>
        <begin position="23"/>
        <end position="150"/>
    </location>
</feature>
<proteinExistence type="predicted"/>
<keyword evidence="1" id="KW-0732">Signal</keyword>
<protein>
    <submittedName>
        <fullName evidence="2">Uncharacterized protein</fullName>
    </submittedName>
</protein>
<name>A0ABT9MNP7_9ACTN</name>
<gene>
    <name evidence="2" type="ORF">J2S43_001585</name>
</gene>
<reference evidence="2 3" key="1">
    <citation type="submission" date="2023-07" db="EMBL/GenBank/DDBJ databases">
        <title>Sequencing the genomes of 1000 actinobacteria strains.</title>
        <authorList>
            <person name="Klenk H.-P."/>
        </authorList>
    </citation>
    <scope>NUCLEOTIDE SEQUENCE [LARGE SCALE GENOMIC DNA]</scope>
    <source>
        <strain evidence="2 3">DSM 44710</strain>
    </source>
</reference>
<evidence type="ECO:0000313" key="2">
    <source>
        <dbReference type="EMBL" id="MDP9793073.1"/>
    </source>
</evidence>
<dbReference type="EMBL" id="JAUSRA010000001">
    <property type="protein sequence ID" value="MDP9793073.1"/>
    <property type="molecule type" value="Genomic_DNA"/>
</dbReference>
<dbReference type="Proteomes" id="UP001240984">
    <property type="component" value="Unassembled WGS sequence"/>
</dbReference>
<evidence type="ECO:0000256" key="1">
    <source>
        <dbReference type="SAM" id="SignalP"/>
    </source>
</evidence>
<feature type="signal peptide" evidence="1">
    <location>
        <begin position="1"/>
        <end position="22"/>
    </location>
</feature>
<sequence>MSASVWRTLSAVVLTVVTAIWAAPSPAAAGTAGAARDGCVSVRPAPDFYAAGRVASMPLTTTSSRCTTISVSHIRDQADSADRCQTFLVGFFPADGSAATYTEPVEACSTRPGTRTVLATNVADGMVYRILYQVDYIEPSLQIVRYRAWH</sequence>
<keyword evidence="3" id="KW-1185">Reference proteome</keyword>